<dbReference type="InterPro" id="IPR007007">
    <property type="entry name" value="Ninjurin"/>
</dbReference>
<organism evidence="8 9">
    <name type="scientific">Molorchus minor</name>
    <dbReference type="NCBI Taxonomy" id="1323400"/>
    <lineage>
        <taxon>Eukaryota</taxon>
        <taxon>Metazoa</taxon>
        <taxon>Ecdysozoa</taxon>
        <taxon>Arthropoda</taxon>
        <taxon>Hexapoda</taxon>
        <taxon>Insecta</taxon>
        <taxon>Pterygota</taxon>
        <taxon>Neoptera</taxon>
        <taxon>Endopterygota</taxon>
        <taxon>Coleoptera</taxon>
        <taxon>Polyphaga</taxon>
        <taxon>Cucujiformia</taxon>
        <taxon>Chrysomeloidea</taxon>
        <taxon>Cerambycidae</taxon>
        <taxon>Lamiinae</taxon>
        <taxon>Monochamini</taxon>
        <taxon>Molorchus</taxon>
    </lineage>
</organism>
<evidence type="ECO:0000313" key="8">
    <source>
        <dbReference type="EMBL" id="KAJ8976300.1"/>
    </source>
</evidence>
<evidence type="ECO:0000313" key="9">
    <source>
        <dbReference type="Proteomes" id="UP001162164"/>
    </source>
</evidence>
<proteinExistence type="inferred from homology"/>
<keyword evidence="9" id="KW-1185">Reference proteome</keyword>
<comment type="caution">
    <text evidence="8">The sequence shown here is derived from an EMBL/GenBank/DDBJ whole genome shotgun (WGS) entry which is preliminary data.</text>
</comment>
<feature type="transmembrane region" description="Helical" evidence="7">
    <location>
        <begin position="39"/>
        <end position="63"/>
    </location>
</feature>
<comment type="similarity">
    <text evidence="2">Belongs to the ninjurin family.</text>
</comment>
<dbReference type="Proteomes" id="UP001162164">
    <property type="component" value="Unassembled WGS sequence"/>
</dbReference>
<evidence type="ECO:0000256" key="3">
    <source>
        <dbReference type="ARBA" id="ARBA00022692"/>
    </source>
</evidence>
<evidence type="ECO:0000256" key="6">
    <source>
        <dbReference type="ARBA" id="ARBA00023136"/>
    </source>
</evidence>
<sequence length="73" mass="8310">MQLRDMVYLSTSGMMDIALITANANQLRYLIEFNWKSSTFFLIVTLIVISLCLQVAVGVALIFKGRLDIKRQI</sequence>
<evidence type="ECO:0000256" key="7">
    <source>
        <dbReference type="SAM" id="Phobius"/>
    </source>
</evidence>
<evidence type="ECO:0000256" key="2">
    <source>
        <dbReference type="ARBA" id="ARBA00008141"/>
    </source>
</evidence>
<name>A0ABQ9JDN3_9CUCU</name>
<dbReference type="EMBL" id="JAPWTJ010000698">
    <property type="protein sequence ID" value="KAJ8976300.1"/>
    <property type="molecule type" value="Genomic_DNA"/>
</dbReference>
<accession>A0ABQ9JDN3</accession>
<comment type="subcellular location">
    <subcellularLocation>
        <location evidence="1">Membrane</location>
        <topology evidence="1">Multi-pass membrane protein</topology>
    </subcellularLocation>
</comment>
<protein>
    <submittedName>
        <fullName evidence="8">Uncharacterized protein</fullName>
    </submittedName>
</protein>
<evidence type="ECO:0000256" key="1">
    <source>
        <dbReference type="ARBA" id="ARBA00004141"/>
    </source>
</evidence>
<evidence type="ECO:0000256" key="5">
    <source>
        <dbReference type="ARBA" id="ARBA00022989"/>
    </source>
</evidence>
<keyword evidence="3 7" id="KW-0812">Transmembrane</keyword>
<gene>
    <name evidence="8" type="ORF">NQ317_000467</name>
</gene>
<reference evidence="8" key="1">
    <citation type="journal article" date="2023" name="Insect Mol. Biol.">
        <title>Genome sequencing provides insights into the evolution of gene families encoding plant cell wall-degrading enzymes in longhorned beetles.</title>
        <authorList>
            <person name="Shin N.R."/>
            <person name="Okamura Y."/>
            <person name="Kirsch R."/>
            <person name="Pauchet Y."/>
        </authorList>
    </citation>
    <scope>NUCLEOTIDE SEQUENCE</scope>
    <source>
        <strain evidence="8">MMC_N1</strain>
    </source>
</reference>
<dbReference type="Pfam" id="PF04923">
    <property type="entry name" value="Ninjurin"/>
    <property type="match status" value="1"/>
</dbReference>
<dbReference type="PANTHER" id="PTHR12316">
    <property type="entry name" value="NINJURIN-RELATED"/>
    <property type="match status" value="1"/>
</dbReference>
<keyword evidence="5 7" id="KW-1133">Transmembrane helix</keyword>
<keyword evidence="4" id="KW-0130">Cell adhesion</keyword>
<evidence type="ECO:0000256" key="4">
    <source>
        <dbReference type="ARBA" id="ARBA00022889"/>
    </source>
</evidence>
<keyword evidence="6 7" id="KW-0472">Membrane</keyword>
<feature type="transmembrane region" description="Helical" evidence="7">
    <location>
        <begin position="7"/>
        <end position="27"/>
    </location>
</feature>
<dbReference type="PANTHER" id="PTHR12316:SF1">
    <property type="entry name" value="NINJURIN-B"/>
    <property type="match status" value="1"/>
</dbReference>